<comment type="caution">
    <text evidence="3">The sequence shown here is derived from an EMBL/GenBank/DDBJ whole genome shotgun (WGS) entry which is preliminary data.</text>
</comment>
<sequence>MTAAPTPEDVERLARGLEEGFAGYAAWLQPAAAALRRLQAENERLRMELVAEASAAAEQKLRADQLAQQHRMQAQMHAQATQQLAELDASKNARIHELEMQALDLASVNSILKRQDSELEARKPLPMSYLCGTLISGIDGATTVSLHFSDLVEANAWFEGITDQFDAALVDKSPDLQEPLVDKTAKLQDRPAALIASREVVSDGPLRVTRLNPTEEGRAALTSKATGPLPGITGGSS</sequence>
<evidence type="ECO:0000256" key="2">
    <source>
        <dbReference type="SAM" id="MobiDB-lite"/>
    </source>
</evidence>
<protein>
    <submittedName>
        <fullName evidence="3">Uncharacterized protein</fullName>
    </submittedName>
</protein>
<feature type="coiled-coil region" evidence="1">
    <location>
        <begin position="28"/>
        <end position="55"/>
    </location>
</feature>
<feature type="region of interest" description="Disordered" evidence="2">
    <location>
        <begin position="212"/>
        <end position="237"/>
    </location>
</feature>
<dbReference type="Proteomes" id="UP001597287">
    <property type="component" value="Unassembled WGS sequence"/>
</dbReference>
<dbReference type="RefSeq" id="WP_380104820.1">
    <property type="nucleotide sequence ID" value="NZ_JBHSIH010000001.1"/>
</dbReference>
<evidence type="ECO:0000256" key="1">
    <source>
        <dbReference type="SAM" id="Coils"/>
    </source>
</evidence>
<organism evidence="3 4">
    <name type="scientific">Delftia deserti</name>
    <dbReference type="NCBI Taxonomy" id="1651218"/>
    <lineage>
        <taxon>Bacteria</taxon>
        <taxon>Pseudomonadati</taxon>
        <taxon>Pseudomonadota</taxon>
        <taxon>Betaproteobacteria</taxon>
        <taxon>Burkholderiales</taxon>
        <taxon>Comamonadaceae</taxon>
        <taxon>Delftia</taxon>
    </lineage>
</organism>
<evidence type="ECO:0000313" key="4">
    <source>
        <dbReference type="Proteomes" id="UP001597287"/>
    </source>
</evidence>
<keyword evidence="4" id="KW-1185">Reference proteome</keyword>
<reference evidence="4" key="1">
    <citation type="journal article" date="2019" name="Int. J. Syst. Evol. Microbiol.">
        <title>The Global Catalogue of Microorganisms (GCM) 10K type strain sequencing project: providing services to taxonomists for standard genome sequencing and annotation.</title>
        <authorList>
            <consortium name="The Broad Institute Genomics Platform"/>
            <consortium name="The Broad Institute Genome Sequencing Center for Infectious Disease"/>
            <person name="Wu L."/>
            <person name="Ma J."/>
        </authorList>
    </citation>
    <scope>NUCLEOTIDE SEQUENCE [LARGE SCALE GENOMIC DNA]</scope>
    <source>
        <strain evidence="4">CCUG 62793</strain>
    </source>
</reference>
<keyword evidence="1" id="KW-0175">Coiled coil</keyword>
<evidence type="ECO:0000313" key="3">
    <source>
        <dbReference type="EMBL" id="MFD2321769.1"/>
    </source>
</evidence>
<name>A0ABW5EYF4_9BURK</name>
<accession>A0ABW5EYF4</accession>
<dbReference type="EMBL" id="JBHUIG010000029">
    <property type="protein sequence ID" value="MFD2321769.1"/>
    <property type="molecule type" value="Genomic_DNA"/>
</dbReference>
<gene>
    <name evidence="3" type="ORF">ACFSPV_24105</name>
</gene>
<proteinExistence type="predicted"/>